<accession>A0AB39P7V2</accession>
<dbReference type="InterPro" id="IPR045428">
    <property type="entry name" value="EACC1"/>
</dbReference>
<protein>
    <submittedName>
        <fullName evidence="2">Uncharacterized protein</fullName>
    </submittedName>
</protein>
<keyword evidence="1" id="KW-0812">Transmembrane</keyword>
<dbReference type="EMBL" id="CP163435">
    <property type="protein sequence ID" value="XDQ27150.1"/>
    <property type="molecule type" value="Genomic_DNA"/>
</dbReference>
<evidence type="ECO:0000256" key="1">
    <source>
        <dbReference type="SAM" id="Phobius"/>
    </source>
</evidence>
<keyword evidence="1" id="KW-1133">Transmembrane helix</keyword>
<keyword evidence="1" id="KW-0472">Membrane</keyword>
<name>A0AB39P7V2_9ACTN</name>
<gene>
    <name evidence="2" type="ORF">AB5J56_21630</name>
</gene>
<evidence type="ECO:0000313" key="2">
    <source>
        <dbReference type="EMBL" id="XDQ27150.1"/>
    </source>
</evidence>
<dbReference type="AlphaFoldDB" id="A0AB39P7V2"/>
<feature type="transmembrane region" description="Helical" evidence="1">
    <location>
        <begin position="55"/>
        <end position="75"/>
    </location>
</feature>
<proteinExistence type="predicted"/>
<organism evidence="2">
    <name type="scientific">Streptomyces sp. R21</name>
    <dbReference type="NCBI Taxonomy" id="3238627"/>
    <lineage>
        <taxon>Bacteria</taxon>
        <taxon>Bacillati</taxon>
        <taxon>Actinomycetota</taxon>
        <taxon>Actinomycetes</taxon>
        <taxon>Kitasatosporales</taxon>
        <taxon>Streptomycetaceae</taxon>
        <taxon>Streptomyces</taxon>
    </lineage>
</organism>
<dbReference type="Pfam" id="PF19953">
    <property type="entry name" value="EACC1"/>
    <property type="match status" value="1"/>
</dbReference>
<sequence length="125" mass="13483">MDVLLGLWPDKDADAEQVERLAYLLRGELRALDVEGLRPVNGDAPPDGAKGVDPVTAGAVMLAVSAPGGVLVALVETLRDWLGRQSARNRVSVTIDGDTLELEQASDGERRQLIDAFVRRHRSGE</sequence>
<dbReference type="RefSeq" id="WP_369234408.1">
    <property type="nucleotide sequence ID" value="NZ_CP163435.1"/>
</dbReference>
<reference evidence="2" key="1">
    <citation type="submission" date="2024-07" db="EMBL/GenBank/DDBJ databases">
        <authorList>
            <person name="Yu S.T."/>
        </authorList>
    </citation>
    <scope>NUCLEOTIDE SEQUENCE</scope>
    <source>
        <strain evidence="2">R21</strain>
    </source>
</reference>